<dbReference type="eggNOG" id="ENOG502S0WA">
    <property type="taxonomic scope" value="Eukaryota"/>
</dbReference>
<dbReference type="AlphaFoldDB" id="W3X161"/>
<dbReference type="HOGENOM" id="CLU_031484_0_0_1"/>
<evidence type="ECO:0000256" key="2">
    <source>
        <dbReference type="ARBA" id="ARBA00022679"/>
    </source>
</evidence>
<dbReference type="InterPro" id="IPR050271">
    <property type="entry name" value="UDP-glycosyltransferase"/>
</dbReference>
<dbReference type="GO" id="GO:0008194">
    <property type="term" value="F:UDP-glycosyltransferase activity"/>
    <property type="evidence" value="ECO:0007669"/>
    <property type="project" value="TreeGrafter"/>
</dbReference>
<dbReference type="Proteomes" id="UP000030651">
    <property type="component" value="Unassembled WGS sequence"/>
</dbReference>
<organism evidence="4 5">
    <name type="scientific">Pestalotiopsis fici (strain W106-1 / CGMCC3.15140)</name>
    <dbReference type="NCBI Taxonomy" id="1229662"/>
    <lineage>
        <taxon>Eukaryota</taxon>
        <taxon>Fungi</taxon>
        <taxon>Dikarya</taxon>
        <taxon>Ascomycota</taxon>
        <taxon>Pezizomycotina</taxon>
        <taxon>Sordariomycetes</taxon>
        <taxon>Xylariomycetidae</taxon>
        <taxon>Amphisphaeriales</taxon>
        <taxon>Sporocadaceae</taxon>
        <taxon>Pestalotiopsis</taxon>
    </lineage>
</organism>
<keyword evidence="1" id="KW-0328">Glycosyltransferase</keyword>
<dbReference type="OMA" id="VIFHEIN"/>
<feature type="domain" description="Erythromycin biosynthesis protein CIII-like C-terminal" evidence="3">
    <location>
        <begin position="409"/>
        <end position="476"/>
    </location>
</feature>
<dbReference type="EMBL" id="KI912114">
    <property type="protein sequence ID" value="ETS78901.1"/>
    <property type="molecule type" value="Genomic_DNA"/>
</dbReference>
<evidence type="ECO:0000313" key="5">
    <source>
        <dbReference type="Proteomes" id="UP000030651"/>
    </source>
</evidence>
<gene>
    <name evidence="4" type="ORF">PFICI_08754</name>
</gene>
<dbReference type="PANTHER" id="PTHR48043">
    <property type="entry name" value="EG:EG0003.4 PROTEIN-RELATED"/>
    <property type="match status" value="1"/>
</dbReference>
<proteinExistence type="predicted"/>
<dbReference type="PANTHER" id="PTHR48043:SF145">
    <property type="entry name" value="FI06409P-RELATED"/>
    <property type="match status" value="1"/>
</dbReference>
<dbReference type="GeneID" id="19273767"/>
<keyword evidence="5" id="KW-1185">Reference proteome</keyword>
<protein>
    <recommendedName>
        <fullName evidence="3">Erythromycin biosynthesis protein CIII-like C-terminal domain-containing protein</fullName>
    </recommendedName>
</protein>
<dbReference type="InParanoid" id="W3X161"/>
<name>W3X161_PESFW</name>
<accession>W3X161</accession>
<evidence type="ECO:0000256" key="1">
    <source>
        <dbReference type="ARBA" id="ARBA00022676"/>
    </source>
</evidence>
<dbReference type="SUPFAM" id="SSF53756">
    <property type="entry name" value="UDP-Glycosyltransferase/glycogen phosphorylase"/>
    <property type="match status" value="1"/>
</dbReference>
<dbReference type="Gene3D" id="3.40.50.2000">
    <property type="entry name" value="Glycogen Phosphorylase B"/>
    <property type="match status" value="2"/>
</dbReference>
<dbReference type="KEGG" id="pfy:PFICI_08754"/>
<dbReference type="InterPro" id="IPR010610">
    <property type="entry name" value="EryCIII-like_C"/>
</dbReference>
<keyword evidence="2" id="KW-0808">Transferase</keyword>
<dbReference type="OrthoDB" id="5835829at2759"/>
<dbReference type="Pfam" id="PF06722">
    <property type="entry name" value="EryCIII-like_C"/>
    <property type="match status" value="1"/>
</dbReference>
<sequence length="512" mass="56497">MSVPKRVLFLTNSEYGQANVVLAVAYALLHASTDIEIHIASFKVLGDAVRLLSDYALETAPEPKRSKGVIFHEINGQPYARTPLTRETFDLKPSFYNTSRVLLAVPEVMTPWNPKEFTVICEEVERILDEVQPDLTLVEPLFSPGLTICHDLGTIKWMVMAPNTIKDFAVPVQPALAALWKYPLVCSALPFPLPWHLIPYNIALNLVAGYMVLTDKRVADVSAAVKSRFGPGVQLITANELGVLKAPPAGVRFLVANTAELDYPFTRLPEYIIQCGPIVRATKSLLEVDPGLHSWLERGPAVYINLGTYLTATADEAAELAGALHDLLHEADRIGYRTKGARLRVLWKLGRKDRADEDGRPVQSSDQDWTGPWEKVASLLRAEMDTDRARITGWFTAEPKSIIESQNIICSVHHGGASSFNEALCAGVPQVLLPPWADCYDFANRAELLGVGVWANKNSTPRWKRKELASALIKVILGPDSEGFKSKAAEFALKYPENSGRDKAAKEILQAL</sequence>
<reference evidence="5" key="1">
    <citation type="journal article" date="2015" name="BMC Genomics">
        <title>Genomic and transcriptomic analysis of the endophytic fungus Pestalotiopsis fici reveals its lifestyle and high potential for synthesis of natural products.</title>
        <authorList>
            <person name="Wang X."/>
            <person name="Zhang X."/>
            <person name="Liu L."/>
            <person name="Xiang M."/>
            <person name="Wang W."/>
            <person name="Sun X."/>
            <person name="Che Y."/>
            <person name="Guo L."/>
            <person name="Liu G."/>
            <person name="Guo L."/>
            <person name="Wang C."/>
            <person name="Yin W.B."/>
            <person name="Stadler M."/>
            <person name="Zhang X."/>
            <person name="Liu X."/>
        </authorList>
    </citation>
    <scope>NUCLEOTIDE SEQUENCE [LARGE SCALE GENOMIC DNA]</scope>
    <source>
        <strain evidence="5">W106-1 / CGMCC3.15140</strain>
    </source>
</reference>
<evidence type="ECO:0000313" key="4">
    <source>
        <dbReference type="EMBL" id="ETS78901.1"/>
    </source>
</evidence>
<dbReference type="RefSeq" id="XP_007835526.1">
    <property type="nucleotide sequence ID" value="XM_007837335.1"/>
</dbReference>
<evidence type="ECO:0000259" key="3">
    <source>
        <dbReference type="Pfam" id="PF06722"/>
    </source>
</evidence>